<dbReference type="GO" id="GO:0008828">
    <property type="term" value="F:dATP diphosphatase activity"/>
    <property type="evidence" value="ECO:0007669"/>
    <property type="project" value="UniProtKB-EC"/>
</dbReference>
<dbReference type="GeneID" id="108628337"/>
<comment type="catalytic activity">
    <reaction evidence="10">
        <text>2-oxo-dATP + H2O = 2-oxo-dAMP + diphosphate + H(+)</text>
        <dbReference type="Rhea" id="RHEA:31583"/>
        <dbReference type="ChEBI" id="CHEBI:15377"/>
        <dbReference type="ChEBI" id="CHEBI:15378"/>
        <dbReference type="ChEBI" id="CHEBI:33019"/>
        <dbReference type="ChEBI" id="CHEBI:63212"/>
        <dbReference type="ChEBI" id="CHEBI:77897"/>
        <dbReference type="EC" id="3.6.1.56"/>
    </reaction>
    <physiologicalReaction direction="left-to-right" evidence="10">
        <dbReference type="Rhea" id="RHEA:31584"/>
    </physiologicalReaction>
</comment>
<evidence type="ECO:0000256" key="1">
    <source>
        <dbReference type="ARBA" id="ARBA00001946"/>
    </source>
</evidence>
<evidence type="ECO:0000256" key="19">
    <source>
        <dbReference type="ARBA" id="ARBA00032071"/>
    </source>
</evidence>
<reference evidence="26" key="1">
    <citation type="submission" date="2025-08" db="UniProtKB">
        <authorList>
            <consortium name="RefSeq"/>
        </authorList>
    </citation>
    <scope>IDENTIFICATION</scope>
    <source>
        <tissue evidence="26">Whole body</tissue>
    </source>
</reference>
<evidence type="ECO:0000259" key="24">
    <source>
        <dbReference type="PROSITE" id="PS51462"/>
    </source>
</evidence>
<keyword evidence="7" id="KW-0460">Magnesium</keyword>
<comment type="catalytic activity">
    <reaction evidence="9">
        <text>8-oxo-dATP + H2O = 8-oxo-dAMP + diphosphate + H(+)</text>
        <dbReference type="Rhea" id="RHEA:65396"/>
        <dbReference type="ChEBI" id="CHEBI:15377"/>
        <dbReference type="ChEBI" id="CHEBI:15378"/>
        <dbReference type="ChEBI" id="CHEBI:33019"/>
        <dbReference type="ChEBI" id="CHEBI:71361"/>
        <dbReference type="ChEBI" id="CHEBI:172871"/>
    </reaction>
    <physiologicalReaction direction="left-to-right" evidence="9">
        <dbReference type="Rhea" id="RHEA:65397"/>
    </physiologicalReaction>
</comment>
<evidence type="ECO:0000256" key="21">
    <source>
        <dbReference type="ARBA" id="ARBA00048894"/>
    </source>
</evidence>
<comment type="function">
    <text evidence="23">Oxidized purine nucleoside triphosphate hydrolase which is a prominent sanitizer of the oxidized nucleotide pool. Catalyzes the hydrolysis of 2-oxo-dATP (2-hydroxy-dATP) into 2-oxo-dAMP. Also has a significant hydrolase activity toward 2-oxo-ATP, 8-oxo-dGTP and 8-oxo-dATP. Through the hydrolysis of oxidized purine nucleoside triphosphates, prevents their incorporation into DNA and the subsequent transversions A:T to C:G and G:C to T:A. Also catalyzes the hydrolysis of methylated purine nucleoside triphosphate preventing their integration into DNA. Through this antimutagenic activity protects cells from oxidative stress.</text>
</comment>
<evidence type="ECO:0000256" key="22">
    <source>
        <dbReference type="ARBA" id="ARBA00049032"/>
    </source>
</evidence>
<dbReference type="EC" id="3.6.1.56" evidence="13"/>
<dbReference type="SUPFAM" id="SSF55811">
    <property type="entry name" value="Nudix"/>
    <property type="match status" value="1"/>
</dbReference>
<evidence type="ECO:0000256" key="5">
    <source>
        <dbReference type="ARBA" id="ARBA00022723"/>
    </source>
</evidence>
<evidence type="ECO:0000256" key="3">
    <source>
        <dbReference type="ARBA" id="ARBA00005582"/>
    </source>
</evidence>
<dbReference type="RefSeq" id="XP_017885658.1">
    <property type="nucleotide sequence ID" value="XM_018030169.2"/>
</dbReference>
<dbReference type="GO" id="GO:0005634">
    <property type="term" value="C:nucleus"/>
    <property type="evidence" value="ECO:0007669"/>
    <property type="project" value="UniProtKB-SubCell"/>
</dbReference>
<dbReference type="PROSITE" id="PS00893">
    <property type="entry name" value="NUDIX_BOX"/>
    <property type="match status" value="1"/>
</dbReference>
<comment type="catalytic activity">
    <reaction evidence="20">
        <text>N(6)-methyl-ATP + H2O = N(6)-methyl-AMP + diphosphate + H(+)</text>
        <dbReference type="Rhea" id="RHEA:67608"/>
        <dbReference type="ChEBI" id="CHEBI:15377"/>
        <dbReference type="ChEBI" id="CHEBI:15378"/>
        <dbReference type="ChEBI" id="CHEBI:33019"/>
        <dbReference type="ChEBI" id="CHEBI:144842"/>
        <dbReference type="ChEBI" id="CHEBI:172873"/>
    </reaction>
    <physiologicalReaction direction="left-to-right" evidence="20">
        <dbReference type="Rhea" id="RHEA:67609"/>
    </physiologicalReaction>
</comment>
<evidence type="ECO:0000256" key="11">
    <source>
        <dbReference type="ARBA" id="ARBA00024486"/>
    </source>
</evidence>
<keyword evidence="6" id="KW-0378">Hydrolase</keyword>
<organism evidence="25 26">
    <name type="scientific">Ceratina calcarata</name>
    <dbReference type="NCBI Taxonomy" id="156304"/>
    <lineage>
        <taxon>Eukaryota</taxon>
        <taxon>Metazoa</taxon>
        <taxon>Ecdysozoa</taxon>
        <taxon>Arthropoda</taxon>
        <taxon>Hexapoda</taxon>
        <taxon>Insecta</taxon>
        <taxon>Pterygota</taxon>
        <taxon>Neoptera</taxon>
        <taxon>Endopterygota</taxon>
        <taxon>Hymenoptera</taxon>
        <taxon>Apocrita</taxon>
        <taxon>Aculeata</taxon>
        <taxon>Apoidea</taxon>
        <taxon>Anthophila</taxon>
        <taxon>Apidae</taxon>
        <taxon>Ceratina</taxon>
        <taxon>Zadontomerus</taxon>
    </lineage>
</organism>
<evidence type="ECO:0000256" key="9">
    <source>
        <dbReference type="ARBA" id="ARBA00024448"/>
    </source>
</evidence>
<comment type="catalytic activity">
    <reaction evidence="11">
        <text>8-oxo-dGTP + H2O = 8-oxo-dGMP + diphosphate + H(+)</text>
        <dbReference type="Rhea" id="RHEA:31575"/>
        <dbReference type="ChEBI" id="CHEBI:15377"/>
        <dbReference type="ChEBI" id="CHEBI:15378"/>
        <dbReference type="ChEBI" id="CHEBI:33019"/>
        <dbReference type="ChEBI" id="CHEBI:63224"/>
        <dbReference type="ChEBI" id="CHEBI:77896"/>
    </reaction>
    <physiologicalReaction direction="left-to-right" evidence="11">
        <dbReference type="Rhea" id="RHEA:31576"/>
    </physiologicalReaction>
</comment>
<proteinExistence type="inferred from homology"/>
<evidence type="ECO:0000256" key="7">
    <source>
        <dbReference type="ARBA" id="ARBA00022842"/>
    </source>
</evidence>
<comment type="catalytic activity">
    <reaction evidence="12">
        <text>2-oxo-ATP + H2O = 2-oxo-AMP + diphosphate + H(+)</text>
        <dbReference type="Rhea" id="RHEA:67392"/>
        <dbReference type="ChEBI" id="CHEBI:15377"/>
        <dbReference type="ChEBI" id="CHEBI:15378"/>
        <dbReference type="ChEBI" id="CHEBI:33019"/>
        <dbReference type="ChEBI" id="CHEBI:71395"/>
        <dbReference type="ChEBI" id="CHEBI:172878"/>
    </reaction>
    <physiologicalReaction direction="left-to-right" evidence="12">
        <dbReference type="Rhea" id="RHEA:67393"/>
    </physiologicalReaction>
</comment>
<dbReference type="GO" id="GO:0046872">
    <property type="term" value="F:metal ion binding"/>
    <property type="evidence" value="ECO:0007669"/>
    <property type="project" value="UniProtKB-KW"/>
</dbReference>
<evidence type="ECO:0000256" key="23">
    <source>
        <dbReference type="ARBA" id="ARBA00053094"/>
    </source>
</evidence>
<name>A0AAJ7J6U2_9HYME</name>
<evidence type="ECO:0000313" key="25">
    <source>
        <dbReference type="Proteomes" id="UP000694925"/>
    </source>
</evidence>
<keyword evidence="25" id="KW-1185">Reference proteome</keyword>
<evidence type="ECO:0000256" key="8">
    <source>
        <dbReference type="ARBA" id="ARBA00023242"/>
    </source>
</evidence>
<evidence type="ECO:0000256" key="4">
    <source>
        <dbReference type="ARBA" id="ARBA00011245"/>
    </source>
</evidence>
<comment type="similarity">
    <text evidence="3">Belongs to the Nudix hydrolase family.</text>
</comment>
<dbReference type="GO" id="GO:0042262">
    <property type="term" value="P:DNA protection"/>
    <property type="evidence" value="ECO:0007669"/>
    <property type="project" value="InterPro"/>
</dbReference>
<comment type="catalytic activity">
    <reaction evidence="21">
        <text>O(6)-methyl-dGTP + H2O = O(6)-methyl-dGMP + diphosphate + H(+)</text>
        <dbReference type="Rhea" id="RHEA:67600"/>
        <dbReference type="ChEBI" id="CHEBI:15377"/>
        <dbReference type="ChEBI" id="CHEBI:15378"/>
        <dbReference type="ChEBI" id="CHEBI:33019"/>
        <dbReference type="ChEBI" id="CHEBI:169974"/>
        <dbReference type="ChEBI" id="CHEBI:169975"/>
    </reaction>
    <physiologicalReaction direction="left-to-right" evidence="21">
        <dbReference type="Rhea" id="RHEA:67601"/>
    </physiologicalReaction>
</comment>
<gene>
    <name evidence="26" type="primary">LOC108628337</name>
</gene>
<evidence type="ECO:0000256" key="18">
    <source>
        <dbReference type="ARBA" id="ARBA00031927"/>
    </source>
</evidence>
<keyword evidence="5" id="KW-0479">Metal-binding</keyword>
<dbReference type="Gene3D" id="3.90.79.10">
    <property type="entry name" value="Nucleoside Triphosphate Pyrophosphohydrolase"/>
    <property type="match status" value="1"/>
</dbReference>
<dbReference type="InterPro" id="IPR015797">
    <property type="entry name" value="NUDIX_hydrolase-like_dom_sf"/>
</dbReference>
<dbReference type="InterPro" id="IPR003563">
    <property type="entry name" value="8ODP"/>
</dbReference>
<dbReference type="Pfam" id="PF00293">
    <property type="entry name" value="NUDIX"/>
    <property type="match status" value="1"/>
</dbReference>
<dbReference type="PRINTS" id="PR01403">
    <property type="entry name" value="8OXTPHPHTASE"/>
</dbReference>
<evidence type="ECO:0000256" key="10">
    <source>
        <dbReference type="ARBA" id="ARBA00024459"/>
    </source>
</evidence>
<dbReference type="InterPro" id="IPR000086">
    <property type="entry name" value="NUDIX_hydrolase_dom"/>
</dbReference>
<evidence type="ECO:0000256" key="15">
    <source>
        <dbReference type="ARBA" id="ARBA00029673"/>
    </source>
</evidence>
<evidence type="ECO:0000256" key="6">
    <source>
        <dbReference type="ARBA" id="ARBA00022801"/>
    </source>
</evidence>
<evidence type="ECO:0000256" key="20">
    <source>
        <dbReference type="ARBA" id="ARBA00048002"/>
    </source>
</evidence>
<protein>
    <recommendedName>
        <fullName evidence="14">Oxidized purine nucleoside triphosphate hydrolase</fullName>
        <ecNumber evidence="13">3.6.1.56</ecNumber>
    </recommendedName>
    <alternativeName>
        <fullName evidence="18">2-hydroxy-dATP diphosphatase</fullName>
    </alternativeName>
    <alternativeName>
        <fullName evidence="17">7,8-dihydro-8-oxoguanine triphosphatase</fullName>
    </alternativeName>
    <alternativeName>
        <fullName evidence="16">8-oxo-dGTPase</fullName>
    </alternativeName>
    <alternativeName>
        <fullName evidence="19">Methylated purine nucleoside triphosphate hydrolase</fullName>
    </alternativeName>
    <alternativeName>
        <fullName evidence="15">Nucleoside diphosphate-linked moiety X motif 1</fullName>
    </alternativeName>
</protein>
<dbReference type="GO" id="GO:0005737">
    <property type="term" value="C:cytoplasm"/>
    <property type="evidence" value="ECO:0007669"/>
    <property type="project" value="TreeGrafter"/>
</dbReference>
<dbReference type="PROSITE" id="PS51462">
    <property type="entry name" value="NUDIX"/>
    <property type="match status" value="1"/>
</dbReference>
<evidence type="ECO:0000256" key="14">
    <source>
        <dbReference type="ARBA" id="ARBA00026218"/>
    </source>
</evidence>
<accession>A0AAJ7J6U2</accession>
<dbReference type="Proteomes" id="UP000694925">
    <property type="component" value="Unplaced"/>
</dbReference>
<evidence type="ECO:0000256" key="16">
    <source>
        <dbReference type="ARBA" id="ARBA00030634"/>
    </source>
</evidence>
<dbReference type="KEGG" id="ccal:108628337"/>
<dbReference type="InterPro" id="IPR020084">
    <property type="entry name" value="NUDIX_hydrolase_CS"/>
</dbReference>
<evidence type="ECO:0000256" key="12">
    <source>
        <dbReference type="ARBA" id="ARBA00024596"/>
    </source>
</evidence>
<evidence type="ECO:0000256" key="17">
    <source>
        <dbReference type="ARBA" id="ARBA00030682"/>
    </source>
</evidence>
<comment type="catalytic activity">
    <reaction evidence="22">
        <text>N(6)-methyl-dATP + H2O = N(6)-methyl-dAMP + diphosphate + H(+)</text>
        <dbReference type="Rhea" id="RHEA:67604"/>
        <dbReference type="ChEBI" id="CHEBI:15377"/>
        <dbReference type="ChEBI" id="CHEBI:15378"/>
        <dbReference type="ChEBI" id="CHEBI:33019"/>
        <dbReference type="ChEBI" id="CHEBI:169976"/>
        <dbReference type="ChEBI" id="CHEBI:172872"/>
    </reaction>
    <physiologicalReaction direction="left-to-right" evidence="22">
        <dbReference type="Rhea" id="RHEA:67605"/>
    </physiologicalReaction>
</comment>
<dbReference type="PANTHER" id="PTHR43758">
    <property type="entry name" value="7,8-DIHYDRO-8-OXOGUANINE TRIPHOSPHATASE"/>
    <property type="match status" value="1"/>
</dbReference>
<dbReference type="CDD" id="cd03427">
    <property type="entry name" value="NUDIX_MTH1_Nudt1"/>
    <property type="match status" value="1"/>
</dbReference>
<keyword evidence="8" id="KW-0539">Nucleus</keyword>
<sequence length="163" mass="19144">MTKAVFSLVFVRRLNDEILLGFKKRGFGSGKWNGFGGKVEPAESVADCAVRELREECGLNAERVDEVGLLEFQFEGEDTSFEVHVFQTYNFSGELTESEEMRPKWFNVNEIPFKEMWPDDEYWFPYLLRGDFFTGNFLYRGQDLILKHNIEILEKPPFYTVFH</sequence>
<evidence type="ECO:0000256" key="2">
    <source>
        <dbReference type="ARBA" id="ARBA00004123"/>
    </source>
</evidence>
<dbReference type="PANTHER" id="PTHR43758:SF2">
    <property type="entry name" value="OXIDIZED PURINE NUCLEOSIDE TRIPHOSPHATE HYDROLASE"/>
    <property type="match status" value="1"/>
</dbReference>
<evidence type="ECO:0000256" key="13">
    <source>
        <dbReference type="ARBA" id="ARBA00026103"/>
    </source>
</evidence>
<comment type="cofactor">
    <cofactor evidence="1">
        <name>Mg(2+)</name>
        <dbReference type="ChEBI" id="CHEBI:18420"/>
    </cofactor>
</comment>
<comment type="subunit">
    <text evidence="4">Monomer.</text>
</comment>
<comment type="subcellular location">
    <subcellularLocation>
        <location evidence="2">Nucleus</location>
    </subcellularLocation>
</comment>
<dbReference type="AlphaFoldDB" id="A0AAJ7J6U2"/>
<evidence type="ECO:0000313" key="26">
    <source>
        <dbReference type="RefSeq" id="XP_017885658.1"/>
    </source>
</evidence>
<feature type="domain" description="Nudix hydrolase" evidence="24">
    <location>
        <begin position="1"/>
        <end position="132"/>
    </location>
</feature>
<dbReference type="GO" id="GO:0008413">
    <property type="term" value="F:8-oxo-7,8-dihydroguanosine triphosphate pyrophosphatase activity"/>
    <property type="evidence" value="ECO:0007669"/>
    <property type="project" value="InterPro"/>
</dbReference>